<gene>
    <name evidence="2" type="ORF">Sviol_23980</name>
</gene>
<keyword evidence="1" id="KW-0472">Membrane</keyword>
<protein>
    <submittedName>
        <fullName evidence="2">Uncharacterized protein</fullName>
    </submittedName>
</protein>
<comment type="caution">
    <text evidence="2">The sequence shown here is derived from an EMBL/GenBank/DDBJ whole genome shotgun (WGS) entry which is preliminary data.</text>
</comment>
<feature type="transmembrane region" description="Helical" evidence="1">
    <location>
        <begin position="6"/>
        <end position="26"/>
    </location>
</feature>
<evidence type="ECO:0000313" key="3">
    <source>
        <dbReference type="Proteomes" id="UP001050808"/>
    </source>
</evidence>
<keyword evidence="1" id="KW-0812">Transmembrane</keyword>
<name>A0ABQ3QL43_9ACTN</name>
<sequence>MDSATVVVTLVSIVTARGCGLLGLWLRLRAQARQEESQRRLMGAVVEIAAGGRLDLETSAADGQQVRLRGAPGAYGWGRGNA</sequence>
<dbReference type="EMBL" id="BNDY01000003">
    <property type="protein sequence ID" value="GHI37990.1"/>
    <property type="molecule type" value="Genomic_DNA"/>
</dbReference>
<dbReference type="Proteomes" id="UP001050808">
    <property type="component" value="Unassembled WGS sequence"/>
</dbReference>
<keyword evidence="3" id="KW-1185">Reference proteome</keyword>
<keyword evidence="1" id="KW-1133">Transmembrane helix</keyword>
<evidence type="ECO:0000313" key="2">
    <source>
        <dbReference type="EMBL" id="GHI37990.1"/>
    </source>
</evidence>
<evidence type="ECO:0000256" key="1">
    <source>
        <dbReference type="SAM" id="Phobius"/>
    </source>
</evidence>
<organism evidence="2 3">
    <name type="scientific">Streptomyces violascens</name>
    <dbReference type="NCBI Taxonomy" id="67381"/>
    <lineage>
        <taxon>Bacteria</taxon>
        <taxon>Bacillati</taxon>
        <taxon>Actinomycetota</taxon>
        <taxon>Actinomycetes</taxon>
        <taxon>Kitasatosporales</taxon>
        <taxon>Streptomycetaceae</taxon>
        <taxon>Streptomyces</taxon>
    </lineage>
</organism>
<proteinExistence type="predicted"/>
<reference evidence="2" key="1">
    <citation type="submission" date="2024-05" db="EMBL/GenBank/DDBJ databases">
        <title>Whole genome shotgun sequence of Streptomyces violascens NBRC 12920.</title>
        <authorList>
            <person name="Komaki H."/>
            <person name="Tamura T."/>
        </authorList>
    </citation>
    <scope>NUCLEOTIDE SEQUENCE</scope>
    <source>
        <strain evidence="2">NBRC 12920</strain>
    </source>
</reference>
<accession>A0ABQ3QL43</accession>